<protein>
    <recommendedName>
        <fullName evidence="1">Mut7-C RNAse domain-containing protein</fullName>
    </recommendedName>
</protein>
<dbReference type="OrthoDB" id="1266at2157"/>
<dbReference type="RefSeq" id="WP_125672428.1">
    <property type="nucleotide sequence ID" value="NZ_RCOS01000146.1"/>
</dbReference>
<gene>
    <name evidence="2" type="ORF">D6D85_13245</name>
</gene>
<dbReference type="InterPro" id="IPR029060">
    <property type="entry name" value="PIN-like_dom_sf"/>
</dbReference>
<accession>A0A3R9PEZ9</accession>
<dbReference type="SUPFAM" id="SSF88723">
    <property type="entry name" value="PIN domain-like"/>
    <property type="match status" value="1"/>
</dbReference>
<dbReference type="AlphaFoldDB" id="A0A3R9PEZ9"/>
<dbReference type="EMBL" id="RCOS01000146">
    <property type="protein sequence ID" value="RSN72588.1"/>
    <property type="molecule type" value="Genomic_DNA"/>
</dbReference>
<proteinExistence type="predicted"/>
<name>A0A3R9PEZ9_9CREN</name>
<sequence length="158" mass="18066">MEFIADEMLGKLARWLRILGVSVITDLGMGNFDDLALKAAEERNCVILTRDENLFKRAVKRNIRVEFVPEDPIRALAEISAKYGIQLEINLDKTRCPTCNTPLRRVRPEEAIGKVPDAVVRSGKQILVCNKCNKYYWTGTHYENMLSELEIARSLRGR</sequence>
<dbReference type="InterPro" id="IPR002782">
    <property type="entry name" value="Mut7-C_RNAse_dom"/>
</dbReference>
<evidence type="ECO:0000313" key="2">
    <source>
        <dbReference type="EMBL" id="RSN72588.1"/>
    </source>
</evidence>
<organism evidence="2 3">
    <name type="scientific">Candidatus Methanodesulfokora washburnensis</name>
    <dbReference type="NCBI Taxonomy" id="2478471"/>
    <lineage>
        <taxon>Archaea</taxon>
        <taxon>Thermoproteota</taxon>
        <taxon>Candidatus Korarchaeia</taxon>
        <taxon>Candidatus Korarchaeia incertae sedis</taxon>
        <taxon>Candidatus Methanodesulfokora</taxon>
    </lineage>
</organism>
<keyword evidence="3" id="KW-1185">Reference proteome</keyword>
<dbReference type="Pfam" id="PF01927">
    <property type="entry name" value="Mut7-C"/>
    <property type="match status" value="1"/>
</dbReference>
<dbReference type="PANTHER" id="PTHR39081">
    <property type="entry name" value="MUT7-C DOMAIN-CONTAINING PROTEIN"/>
    <property type="match status" value="1"/>
</dbReference>
<dbReference type="PANTHER" id="PTHR39081:SF1">
    <property type="entry name" value="MUT7-C RNASE DOMAIN-CONTAINING PROTEIN"/>
    <property type="match status" value="1"/>
</dbReference>
<reference evidence="2 3" key="1">
    <citation type="submission" date="2018-10" db="EMBL/GenBank/DDBJ databases">
        <title>Co-occurring genomic capacity for anaerobic methane metabolism and dissimilatory sulfite reduction discovered in the Korarchaeota.</title>
        <authorList>
            <person name="Mckay L.J."/>
            <person name="Dlakic M."/>
            <person name="Fields M.W."/>
            <person name="Delmont T.O."/>
            <person name="Eren A.M."/>
            <person name="Jay Z.J."/>
            <person name="Klingelsmith K.B."/>
            <person name="Rusch D.B."/>
            <person name="Inskeep W.P."/>
        </authorList>
    </citation>
    <scope>NUCLEOTIDE SEQUENCE [LARGE SCALE GENOMIC DNA]</scope>
    <source>
        <strain evidence="2 3">MDKW</strain>
    </source>
</reference>
<comment type="caution">
    <text evidence="2">The sequence shown here is derived from an EMBL/GenBank/DDBJ whole genome shotgun (WGS) entry which is preliminary data.</text>
</comment>
<evidence type="ECO:0000313" key="3">
    <source>
        <dbReference type="Proteomes" id="UP000277582"/>
    </source>
</evidence>
<feature type="domain" description="Mut7-C RNAse" evidence="1">
    <location>
        <begin position="2"/>
        <end position="146"/>
    </location>
</feature>
<evidence type="ECO:0000259" key="1">
    <source>
        <dbReference type="Pfam" id="PF01927"/>
    </source>
</evidence>
<dbReference type="Proteomes" id="UP000277582">
    <property type="component" value="Unassembled WGS sequence"/>
</dbReference>